<evidence type="ECO:0000313" key="5">
    <source>
        <dbReference type="EMBL" id="GKU87420.1"/>
    </source>
</evidence>
<comment type="similarity">
    <text evidence="1 3">Belongs to the peptidase A1 family.</text>
</comment>
<dbReference type="InterPro" id="IPR032799">
    <property type="entry name" value="TAXi_C"/>
</dbReference>
<evidence type="ECO:0000256" key="3">
    <source>
        <dbReference type="RuleBase" id="RU000454"/>
    </source>
</evidence>
<dbReference type="GO" id="GO:0004190">
    <property type="term" value="F:aspartic-type endopeptidase activity"/>
    <property type="evidence" value="ECO:0007669"/>
    <property type="project" value="UniProtKB-KW"/>
</dbReference>
<dbReference type="PANTHER" id="PTHR13683:SF806">
    <property type="entry name" value="EUKARYOTIC ASPARTYL PROTEASE FAMILY PROTEIN"/>
    <property type="match status" value="1"/>
</dbReference>
<feature type="active site" evidence="2">
    <location>
        <position position="314"/>
    </location>
</feature>
<sequence length="441" mass="48943">MKLASFTAISQLLLLLCCIMFFSPYFSNLFVSGGTPPPTCSGSAQGYKGMLIAPRYGPCSPLGQEKSYAVSAQILLRDELRVQSINSLAPSKYVDDTHDKETHQLRIPGEGRLLGGGNYVVQLGFGTPKRDFNLILDTGSNATWIKCKPCPHCGKPKTIFDPNSSSTFRKTHCNESNCSFRSSYLDNRSFEGFWASDTLTISSPYPFQNFSFVCVNKTGIKDASGLLAFGQGDNSLVSQTGTNVFCHCLPSEHATGYLLFDSEARKRCRVENFTPLKPQEDNGRYMVNFVGISIGNKTFNVFATTSSSQGTMIDSGTVITRLPPRVYEQFRFVFRKLMEEYSLVKRPPNERTLETYYELNGDKYSTVEIPTVVLHFENLDVNLTRSQVLWQEGNSSVYCLAFAGNDNVGNMVIIGNHQLQKLNVLYDIQRSKVGIGPGNCG</sequence>
<dbReference type="PRINTS" id="PR00792">
    <property type="entry name" value="PEPSIN"/>
</dbReference>
<evidence type="ECO:0000313" key="6">
    <source>
        <dbReference type="Proteomes" id="UP001054252"/>
    </source>
</evidence>
<dbReference type="InterPro" id="IPR001969">
    <property type="entry name" value="Aspartic_peptidase_AS"/>
</dbReference>
<evidence type="ECO:0000256" key="2">
    <source>
        <dbReference type="PIRSR" id="PIRSR601461-1"/>
    </source>
</evidence>
<keyword evidence="6" id="KW-1185">Reference proteome</keyword>
<dbReference type="PROSITE" id="PS51767">
    <property type="entry name" value="PEPTIDASE_A1"/>
    <property type="match status" value="1"/>
</dbReference>
<dbReference type="InterPro" id="IPR001461">
    <property type="entry name" value="Aspartic_peptidase_A1"/>
</dbReference>
<dbReference type="InterPro" id="IPR033121">
    <property type="entry name" value="PEPTIDASE_A1"/>
</dbReference>
<dbReference type="AlphaFoldDB" id="A0AAV5HKW0"/>
<comment type="caution">
    <text evidence="5">The sequence shown here is derived from an EMBL/GenBank/DDBJ whole genome shotgun (WGS) entry which is preliminary data.</text>
</comment>
<keyword evidence="3" id="KW-0645">Protease</keyword>
<dbReference type="SUPFAM" id="SSF50630">
    <property type="entry name" value="Acid proteases"/>
    <property type="match status" value="1"/>
</dbReference>
<gene>
    <name evidence="5" type="ORF">SLEP1_g1817</name>
</gene>
<proteinExistence type="inferred from homology"/>
<dbReference type="Pfam" id="PF14543">
    <property type="entry name" value="TAXi_N"/>
    <property type="match status" value="1"/>
</dbReference>
<feature type="domain" description="Peptidase A1" evidence="4">
    <location>
        <begin position="119"/>
        <end position="436"/>
    </location>
</feature>
<evidence type="ECO:0000256" key="1">
    <source>
        <dbReference type="ARBA" id="ARBA00007447"/>
    </source>
</evidence>
<dbReference type="InterPro" id="IPR032861">
    <property type="entry name" value="TAXi_N"/>
</dbReference>
<accession>A0AAV5HKW0</accession>
<evidence type="ECO:0000259" key="4">
    <source>
        <dbReference type="PROSITE" id="PS51767"/>
    </source>
</evidence>
<organism evidence="5 6">
    <name type="scientific">Rubroshorea leprosula</name>
    <dbReference type="NCBI Taxonomy" id="152421"/>
    <lineage>
        <taxon>Eukaryota</taxon>
        <taxon>Viridiplantae</taxon>
        <taxon>Streptophyta</taxon>
        <taxon>Embryophyta</taxon>
        <taxon>Tracheophyta</taxon>
        <taxon>Spermatophyta</taxon>
        <taxon>Magnoliopsida</taxon>
        <taxon>eudicotyledons</taxon>
        <taxon>Gunneridae</taxon>
        <taxon>Pentapetalae</taxon>
        <taxon>rosids</taxon>
        <taxon>malvids</taxon>
        <taxon>Malvales</taxon>
        <taxon>Dipterocarpaceae</taxon>
        <taxon>Rubroshorea</taxon>
    </lineage>
</organism>
<dbReference type="Gene3D" id="2.40.70.10">
    <property type="entry name" value="Acid Proteases"/>
    <property type="match status" value="2"/>
</dbReference>
<dbReference type="EMBL" id="BPVZ01000002">
    <property type="protein sequence ID" value="GKU87420.1"/>
    <property type="molecule type" value="Genomic_DNA"/>
</dbReference>
<name>A0AAV5HKW0_9ROSI</name>
<dbReference type="InterPro" id="IPR021109">
    <property type="entry name" value="Peptidase_aspartic_dom_sf"/>
</dbReference>
<dbReference type="GO" id="GO:0006508">
    <property type="term" value="P:proteolysis"/>
    <property type="evidence" value="ECO:0007669"/>
    <property type="project" value="UniProtKB-KW"/>
</dbReference>
<keyword evidence="3" id="KW-0378">Hydrolase</keyword>
<dbReference type="Pfam" id="PF14541">
    <property type="entry name" value="TAXi_C"/>
    <property type="match status" value="1"/>
</dbReference>
<protein>
    <recommendedName>
        <fullName evidence="4">Peptidase A1 domain-containing protein</fullName>
    </recommendedName>
</protein>
<dbReference type="Proteomes" id="UP001054252">
    <property type="component" value="Unassembled WGS sequence"/>
</dbReference>
<dbReference type="PROSITE" id="PS00141">
    <property type="entry name" value="ASP_PROTEASE"/>
    <property type="match status" value="1"/>
</dbReference>
<feature type="active site" evidence="2">
    <location>
        <position position="137"/>
    </location>
</feature>
<keyword evidence="3" id="KW-0064">Aspartyl protease</keyword>
<reference evidence="5 6" key="1">
    <citation type="journal article" date="2021" name="Commun. Biol.">
        <title>The genome of Shorea leprosula (Dipterocarpaceae) highlights the ecological relevance of drought in aseasonal tropical rainforests.</title>
        <authorList>
            <person name="Ng K.K.S."/>
            <person name="Kobayashi M.J."/>
            <person name="Fawcett J.A."/>
            <person name="Hatakeyama M."/>
            <person name="Paape T."/>
            <person name="Ng C.H."/>
            <person name="Ang C.C."/>
            <person name="Tnah L.H."/>
            <person name="Lee C.T."/>
            <person name="Nishiyama T."/>
            <person name="Sese J."/>
            <person name="O'Brien M.J."/>
            <person name="Copetti D."/>
            <person name="Mohd Noor M.I."/>
            <person name="Ong R.C."/>
            <person name="Putra M."/>
            <person name="Sireger I.Z."/>
            <person name="Indrioko S."/>
            <person name="Kosugi Y."/>
            <person name="Izuno A."/>
            <person name="Isagi Y."/>
            <person name="Lee S.L."/>
            <person name="Shimizu K.K."/>
        </authorList>
    </citation>
    <scope>NUCLEOTIDE SEQUENCE [LARGE SCALE GENOMIC DNA]</scope>
    <source>
        <strain evidence="5">214</strain>
    </source>
</reference>
<dbReference type="PANTHER" id="PTHR13683">
    <property type="entry name" value="ASPARTYL PROTEASES"/>
    <property type="match status" value="1"/>
</dbReference>